<dbReference type="OrthoDB" id="5426355at2759"/>
<organism evidence="4 5">
    <name type="scientific">Trichodelitschia bisporula</name>
    <dbReference type="NCBI Taxonomy" id="703511"/>
    <lineage>
        <taxon>Eukaryota</taxon>
        <taxon>Fungi</taxon>
        <taxon>Dikarya</taxon>
        <taxon>Ascomycota</taxon>
        <taxon>Pezizomycotina</taxon>
        <taxon>Dothideomycetes</taxon>
        <taxon>Dothideomycetes incertae sedis</taxon>
        <taxon>Phaeotrichales</taxon>
        <taxon>Phaeotrichaceae</taxon>
        <taxon>Trichodelitschia</taxon>
    </lineage>
</organism>
<dbReference type="Proteomes" id="UP000799640">
    <property type="component" value="Unassembled WGS sequence"/>
</dbReference>
<feature type="chain" id="PRO_5026351643" description="Integral membrane protein" evidence="3">
    <location>
        <begin position="31"/>
        <end position="270"/>
    </location>
</feature>
<keyword evidence="2" id="KW-0472">Membrane</keyword>
<evidence type="ECO:0000313" key="5">
    <source>
        <dbReference type="Proteomes" id="UP000799640"/>
    </source>
</evidence>
<keyword evidence="2" id="KW-1133">Transmembrane helix</keyword>
<protein>
    <recommendedName>
        <fullName evidence="6">Integral membrane protein</fullName>
    </recommendedName>
</protein>
<evidence type="ECO:0000256" key="3">
    <source>
        <dbReference type="SAM" id="SignalP"/>
    </source>
</evidence>
<evidence type="ECO:0000313" key="4">
    <source>
        <dbReference type="EMBL" id="KAF2405418.1"/>
    </source>
</evidence>
<evidence type="ECO:0000256" key="2">
    <source>
        <dbReference type="SAM" id="Phobius"/>
    </source>
</evidence>
<keyword evidence="5" id="KW-1185">Reference proteome</keyword>
<proteinExistence type="predicted"/>
<feature type="region of interest" description="Disordered" evidence="1">
    <location>
        <begin position="122"/>
        <end position="141"/>
    </location>
</feature>
<dbReference type="EMBL" id="ML996687">
    <property type="protein sequence ID" value="KAF2405418.1"/>
    <property type="molecule type" value="Genomic_DNA"/>
</dbReference>
<name>A0A6G1IAU1_9PEZI</name>
<keyword evidence="3" id="KW-0732">Signal</keyword>
<accession>A0A6G1IAU1</accession>
<evidence type="ECO:0000256" key="1">
    <source>
        <dbReference type="SAM" id="MobiDB-lite"/>
    </source>
</evidence>
<reference evidence="4" key="1">
    <citation type="journal article" date="2020" name="Stud. Mycol.">
        <title>101 Dothideomycetes genomes: a test case for predicting lifestyles and emergence of pathogens.</title>
        <authorList>
            <person name="Haridas S."/>
            <person name="Albert R."/>
            <person name="Binder M."/>
            <person name="Bloem J."/>
            <person name="Labutti K."/>
            <person name="Salamov A."/>
            <person name="Andreopoulos B."/>
            <person name="Baker S."/>
            <person name="Barry K."/>
            <person name="Bills G."/>
            <person name="Bluhm B."/>
            <person name="Cannon C."/>
            <person name="Castanera R."/>
            <person name="Culley D."/>
            <person name="Daum C."/>
            <person name="Ezra D."/>
            <person name="Gonzalez J."/>
            <person name="Henrissat B."/>
            <person name="Kuo A."/>
            <person name="Liang C."/>
            <person name="Lipzen A."/>
            <person name="Lutzoni F."/>
            <person name="Magnuson J."/>
            <person name="Mondo S."/>
            <person name="Nolan M."/>
            <person name="Ohm R."/>
            <person name="Pangilinan J."/>
            <person name="Park H.-J."/>
            <person name="Ramirez L."/>
            <person name="Alfaro M."/>
            <person name="Sun H."/>
            <person name="Tritt A."/>
            <person name="Yoshinaga Y."/>
            <person name="Zwiers L.-H."/>
            <person name="Turgeon B."/>
            <person name="Goodwin S."/>
            <person name="Spatafora J."/>
            <person name="Crous P."/>
            <person name="Grigoriev I."/>
        </authorList>
    </citation>
    <scope>NUCLEOTIDE SEQUENCE</scope>
    <source>
        <strain evidence="4">CBS 262.69</strain>
    </source>
</reference>
<gene>
    <name evidence="4" type="ORF">EJ06DRAFT_525935</name>
</gene>
<evidence type="ECO:0008006" key="6">
    <source>
        <dbReference type="Google" id="ProtNLM"/>
    </source>
</evidence>
<keyword evidence="2" id="KW-0812">Transmembrane</keyword>
<feature type="transmembrane region" description="Helical" evidence="2">
    <location>
        <begin position="150"/>
        <end position="171"/>
    </location>
</feature>
<feature type="compositionally biased region" description="Basic residues" evidence="1">
    <location>
        <begin position="253"/>
        <end position="270"/>
    </location>
</feature>
<feature type="region of interest" description="Disordered" evidence="1">
    <location>
        <begin position="195"/>
        <end position="270"/>
    </location>
</feature>
<feature type="signal peptide" evidence="3">
    <location>
        <begin position="1"/>
        <end position="30"/>
    </location>
</feature>
<dbReference type="AlphaFoldDB" id="A0A6G1IAU1"/>
<sequence length="270" mass="28249">MSPRVTSGASPLSAILLLLSTLTLIPTATAQAVIDQSKLPSCAASCQLLNAAQSLCVPPSAPVTGQTTYQTCFCNSNYLTPFKTTPNGVCDSECSSASDRTAIQQWFLGLCNGGAVVTPSSTDSAAASTSTSSSPKTPKAPTWISTHARWVAMVVVLLVAAIVAIILGVWLRRRHRRKHDVTNSMLGPADAASALRNRHPDAPSVGHPHPNVMMSGARGPTPMAEATPYGQPAPQEQHSGGVTGILGRAGSRLQKKASRGKSMRSQRSNR</sequence>